<accession>A0ABZ1IDE6</accession>
<protein>
    <submittedName>
        <fullName evidence="5">Universal stress protein</fullName>
    </submittedName>
</protein>
<dbReference type="InterPro" id="IPR014729">
    <property type="entry name" value="Rossmann-like_a/b/a_fold"/>
</dbReference>
<dbReference type="Gene3D" id="3.40.50.620">
    <property type="entry name" value="HUPs"/>
    <property type="match status" value="2"/>
</dbReference>
<proteinExistence type="inferred from homology"/>
<evidence type="ECO:0000259" key="4">
    <source>
        <dbReference type="Pfam" id="PF00582"/>
    </source>
</evidence>
<feature type="domain" description="UspA" evidence="4">
    <location>
        <begin position="136"/>
        <end position="271"/>
    </location>
</feature>
<keyword evidence="2" id="KW-0547">Nucleotide-binding</keyword>
<dbReference type="Pfam" id="PF00582">
    <property type="entry name" value="Usp"/>
    <property type="match status" value="2"/>
</dbReference>
<dbReference type="PANTHER" id="PTHR46268:SF27">
    <property type="entry name" value="UNIVERSAL STRESS PROTEIN RV2623"/>
    <property type="match status" value="1"/>
</dbReference>
<dbReference type="PRINTS" id="PR01438">
    <property type="entry name" value="UNVRSLSTRESS"/>
</dbReference>
<dbReference type="PANTHER" id="PTHR46268">
    <property type="entry name" value="STRESS RESPONSE PROTEIN NHAX"/>
    <property type="match status" value="1"/>
</dbReference>
<dbReference type="InterPro" id="IPR006016">
    <property type="entry name" value="UspA"/>
</dbReference>
<dbReference type="Proteomes" id="UP001330812">
    <property type="component" value="Chromosome"/>
</dbReference>
<evidence type="ECO:0000313" key="6">
    <source>
        <dbReference type="Proteomes" id="UP001330812"/>
    </source>
</evidence>
<evidence type="ECO:0000256" key="3">
    <source>
        <dbReference type="ARBA" id="ARBA00022840"/>
    </source>
</evidence>
<reference evidence="5 6" key="1">
    <citation type="journal article" date="2015" name="Int. J. Syst. Evol. Microbiol.">
        <title>Amycolatopsis rhabdoformis sp. nov., an actinomycete isolated from a tropical forest soil.</title>
        <authorList>
            <person name="Souza W.R."/>
            <person name="Silva R.E."/>
            <person name="Goodfellow M."/>
            <person name="Busarakam K."/>
            <person name="Figueiro F.S."/>
            <person name="Ferreira D."/>
            <person name="Rodrigues-Filho E."/>
            <person name="Moraes L.A.B."/>
            <person name="Zucchi T.D."/>
        </authorList>
    </citation>
    <scope>NUCLEOTIDE SEQUENCE [LARGE SCALE GENOMIC DNA]</scope>
    <source>
        <strain evidence="5 6">NCIMB 14900</strain>
    </source>
</reference>
<comment type="similarity">
    <text evidence="1">Belongs to the universal stress protein A family.</text>
</comment>
<name>A0ABZ1IDE6_9PSEU</name>
<evidence type="ECO:0000313" key="5">
    <source>
        <dbReference type="EMBL" id="WSE32173.1"/>
    </source>
</evidence>
<feature type="domain" description="UspA" evidence="4">
    <location>
        <begin position="3"/>
        <end position="126"/>
    </location>
</feature>
<keyword evidence="6" id="KW-1185">Reference proteome</keyword>
<gene>
    <name evidence="5" type="ORF">VSH64_08630</name>
</gene>
<evidence type="ECO:0000256" key="1">
    <source>
        <dbReference type="ARBA" id="ARBA00008791"/>
    </source>
</evidence>
<dbReference type="InterPro" id="IPR006015">
    <property type="entry name" value="Universal_stress_UspA"/>
</dbReference>
<keyword evidence="3" id="KW-0067">ATP-binding</keyword>
<dbReference type="SUPFAM" id="SSF52402">
    <property type="entry name" value="Adenine nucleotide alpha hydrolases-like"/>
    <property type="match status" value="2"/>
</dbReference>
<evidence type="ECO:0000256" key="2">
    <source>
        <dbReference type="ARBA" id="ARBA00022741"/>
    </source>
</evidence>
<dbReference type="EMBL" id="CP142149">
    <property type="protein sequence ID" value="WSE32173.1"/>
    <property type="molecule type" value="Genomic_DNA"/>
</dbReference>
<sequence length="285" mass="29442">MSGAVVVGVDGSEPAVVAARWAVREAALWRTSLTVLTVAEAGADRFGTAAEKIAEAVRDELTATATEVPIATATSVADVESALRAASADALLLALGPPTGTLSGLLAGTPDADLLARAGCPVVVVRGAGADRVAGPVVVGVDGSPVSDAAVSWAFEEAARRSTRLVALHAVHDGYDGRRFAVSPAALGVRLGEAERRAFAQRLGGWRERFPDVDVEPVLERDRPRDRLLERSEEAAVVVLGSRGRGGFTGMVLGSTTHALLHHADCPVLVVGGEPGARSPRTEDR</sequence>
<dbReference type="RefSeq" id="WP_326834981.1">
    <property type="nucleotide sequence ID" value="NZ_CP142149.1"/>
</dbReference>
<organism evidence="5 6">
    <name type="scientific">Amycolatopsis rhabdoformis</name>
    <dbReference type="NCBI Taxonomy" id="1448059"/>
    <lineage>
        <taxon>Bacteria</taxon>
        <taxon>Bacillati</taxon>
        <taxon>Actinomycetota</taxon>
        <taxon>Actinomycetes</taxon>
        <taxon>Pseudonocardiales</taxon>
        <taxon>Pseudonocardiaceae</taxon>
        <taxon>Amycolatopsis</taxon>
    </lineage>
</organism>